<comment type="caution">
    <text evidence="7">The sequence shown here is derived from an EMBL/GenBank/DDBJ whole genome shotgun (WGS) entry which is preliminary data.</text>
</comment>
<reference evidence="8" key="1">
    <citation type="submission" date="2022-10" db="EMBL/GenBank/DDBJ databases">
        <title>Genome assembly of Pristionchus species.</title>
        <authorList>
            <person name="Yoshida K."/>
            <person name="Sommer R.J."/>
        </authorList>
    </citation>
    <scope>NUCLEOTIDE SEQUENCE [LARGE SCALE GENOMIC DNA]</scope>
    <source>
        <strain evidence="8">RS5460</strain>
    </source>
</reference>
<evidence type="ECO:0008006" key="9">
    <source>
        <dbReference type="Google" id="ProtNLM"/>
    </source>
</evidence>
<sequence length="110" mass="13171">MFSFYEESLEGKTQLCPFFNEKGESFIIVNLNLMLAIDIVNAVASVLLLRYNKKTLRIDRHSYELAQTFRRVQNLRAMQQFIPMHTLHWISHIVHFGLFMRDYLRNRTYA</sequence>
<dbReference type="GO" id="GO:0016020">
    <property type="term" value="C:membrane"/>
    <property type="evidence" value="ECO:0007669"/>
    <property type="project" value="UniProtKB-SubCell"/>
</dbReference>
<proteinExistence type="inferred from homology"/>
<feature type="non-terminal residue" evidence="7">
    <location>
        <position position="110"/>
    </location>
</feature>
<evidence type="ECO:0000256" key="4">
    <source>
        <dbReference type="ARBA" id="ARBA00023136"/>
    </source>
</evidence>
<keyword evidence="8" id="KW-1185">Reference proteome</keyword>
<dbReference type="PANTHER" id="PTHR31357:SF5">
    <property type="entry name" value="SERPENTINE RECEPTOR CLASS ALPHA-1-RELATED"/>
    <property type="match status" value="1"/>
</dbReference>
<feature type="transmembrane region" description="Helical" evidence="6">
    <location>
        <begin position="27"/>
        <end position="49"/>
    </location>
</feature>
<evidence type="ECO:0000313" key="7">
    <source>
        <dbReference type="EMBL" id="GMR43893.1"/>
    </source>
</evidence>
<keyword evidence="4 6" id="KW-0472">Membrane</keyword>
<evidence type="ECO:0000256" key="6">
    <source>
        <dbReference type="SAM" id="Phobius"/>
    </source>
</evidence>
<keyword evidence="2 6" id="KW-0812">Transmembrane</keyword>
<evidence type="ECO:0000313" key="8">
    <source>
        <dbReference type="Proteomes" id="UP001328107"/>
    </source>
</evidence>
<dbReference type="Proteomes" id="UP001328107">
    <property type="component" value="Unassembled WGS sequence"/>
</dbReference>
<evidence type="ECO:0000256" key="1">
    <source>
        <dbReference type="ARBA" id="ARBA00004141"/>
    </source>
</evidence>
<evidence type="ECO:0000256" key="2">
    <source>
        <dbReference type="ARBA" id="ARBA00022692"/>
    </source>
</evidence>
<name>A0AAN5CAA1_9BILA</name>
<evidence type="ECO:0000256" key="3">
    <source>
        <dbReference type="ARBA" id="ARBA00022989"/>
    </source>
</evidence>
<dbReference type="InterPro" id="IPR051080">
    <property type="entry name" value="Nematode_rcpt-like_serp_alpha"/>
</dbReference>
<keyword evidence="3 6" id="KW-1133">Transmembrane helix</keyword>
<accession>A0AAN5CAA1</accession>
<dbReference type="Pfam" id="PF10292">
    <property type="entry name" value="7TM_GPCR_Srab"/>
    <property type="match status" value="1"/>
</dbReference>
<dbReference type="AlphaFoldDB" id="A0AAN5CAA1"/>
<dbReference type="PANTHER" id="PTHR31357">
    <property type="entry name" value="SERPENTINE RECEPTOR CLASS ALPHA-10"/>
    <property type="match status" value="1"/>
</dbReference>
<dbReference type="InterPro" id="IPR019408">
    <property type="entry name" value="7TM_GPCR_serpentine_rcpt_Srab"/>
</dbReference>
<dbReference type="EMBL" id="BTRK01000003">
    <property type="protein sequence ID" value="GMR43893.1"/>
    <property type="molecule type" value="Genomic_DNA"/>
</dbReference>
<evidence type="ECO:0000256" key="5">
    <source>
        <dbReference type="ARBA" id="ARBA00037994"/>
    </source>
</evidence>
<dbReference type="GO" id="GO:0004984">
    <property type="term" value="F:olfactory receptor activity"/>
    <property type="evidence" value="ECO:0007669"/>
    <property type="project" value="TreeGrafter"/>
</dbReference>
<comment type="subcellular location">
    <subcellularLocation>
        <location evidence="1">Membrane</location>
        <topology evidence="1">Multi-pass membrane protein</topology>
    </subcellularLocation>
</comment>
<comment type="similarity">
    <text evidence="5">Belongs to the nematode receptor-like protein sra family.</text>
</comment>
<gene>
    <name evidence="7" type="ORF">PMAYCL1PPCAC_14088</name>
</gene>
<protein>
    <recommendedName>
        <fullName evidence="9">G protein-coupled receptor</fullName>
    </recommendedName>
</protein>
<organism evidence="7 8">
    <name type="scientific">Pristionchus mayeri</name>
    <dbReference type="NCBI Taxonomy" id="1317129"/>
    <lineage>
        <taxon>Eukaryota</taxon>
        <taxon>Metazoa</taxon>
        <taxon>Ecdysozoa</taxon>
        <taxon>Nematoda</taxon>
        <taxon>Chromadorea</taxon>
        <taxon>Rhabditida</taxon>
        <taxon>Rhabditina</taxon>
        <taxon>Diplogasteromorpha</taxon>
        <taxon>Diplogasteroidea</taxon>
        <taxon>Neodiplogasteridae</taxon>
        <taxon>Pristionchus</taxon>
    </lineage>
</organism>